<dbReference type="Proteomes" id="UP001152484">
    <property type="component" value="Unassembled WGS sequence"/>
</dbReference>
<comment type="caution">
    <text evidence="2">The sequence shown here is derived from an EMBL/GenBank/DDBJ whole genome shotgun (WGS) entry which is preliminary data.</text>
</comment>
<accession>A0A9P0ZH46</accession>
<sequence>MEEEGDEATSRYFDGEEAYGVGDSADEVFADTPPYTKGTCGTGSSISSSSTSVLGSKGGISAKVLAAEGDSGGILGSSETKEEN</sequence>
<dbReference type="AlphaFoldDB" id="A0A9P0ZH46"/>
<evidence type="ECO:0000313" key="2">
    <source>
        <dbReference type="EMBL" id="CAH9098622.1"/>
    </source>
</evidence>
<feature type="region of interest" description="Disordered" evidence="1">
    <location>
        <begin position="1"/>
        <end position="55"/>
    </location>
</feature>
<organism evidence="2 3">
    <name type="scientific">Cuscuta europaea</name>
    <name type="common">European dodder</name>
    <dbReference type="NCBI Taxonomy" id="41803"/>
    <lineage>
        <taxon>Eukaryota</taxon>
        <taxon>Viridiplantae</taxon>
        <taxon>Streptophyta</taxon>
        <taxon>Embryophyta</taxon>
        <taxon>Tracheophyta</taxon>
        <taxon>Spermatophyta</taxon>
        <taxon>Magnoliopsida</taxon>
        <taxon>eudicotyledons</taxon>
        <taxon>Gunneridae</taxon>
        <taxon>Pentapetalae</taxon>
        <taxon>asterids</taxon>
        <taxon>lamiids</taxon>
        <taxon>Solanales</taxon>
        <taxon>Convolvulaceae</taxon>
        <taxon>Cuscuteae</taxon>
        <taxon>Cuscuta</taxon>
        <taxon>Cuscuta subgen. Cuscuta</taxon>
    </lineage>
</organism>
<evidence type="ECO:0000256" key="1">
    <source>
        <dbReference type="SAM" id="MobiDB-lite"/>
    </source>
</evidence>
<name>A0A9P0ZH46_CUSEU</name>
<reference evidence="2" key="1">
    <citation type="submission" date="2022-07" db="EMBL/GenBank/DDBJ databases">
        <authorList>
            <person name="Macas J."/>
            <person name="Novak P."/>
            <person name="Neumann P."/>
        </authorList>
    </citation>
    <scope>NUCLEOTIDE SEQUENCE</scope>
</reference>
<evidence type="ECO:0000313" key="3">
    <source>
        <dbReference type="Proteomes" id="UP001152484"/>
    </source>
</evidence>
<protein>
    <submittedName>
        <fullName evidence="2">Uncharacterized protein</fullName>
    </submittedName>
</protein>
<keyword evidence="3" id="KW-1185">Reference proteome</keyword>
<proteinExistence type="predicted"/>
<dbReference type="EMBL" id="CAMAPE010000036">
    <property type="protein sequence ID" value="CAH9098622.1"/>
    <property type="molecule type" value="Genomic_DNA"/>
</dbReference>
<feature type="compositionally biased region" description="Low complexity" evidence="1">
    <location>
        <begin position="36"/>
        <end position="55"/>
    </location>
</feature>
<gene>
    <name evidence="2" type="ORF">CEURO_LOCUS14330</name>
</gene>
<dbReference type="OrthoDB" id="10541335at2759"/>